<feature type="region of interest" description="Disordered" evidence="2">
    <location>
        <begin position="165"/>
        <end position="189"/>
    </location>
</feature>
<dbReference type="InterPro" id="IPR003728">
    <property type="entry name" value="Ribosome_maturation_RimP"/>
</dbReference>
<evidence type="ECO:0000256" key="2">
    <source>
        <dbReference type="SAM" id="MobiDB-lite"/>
    </source>
</evidence>
<dbReference type="InterPro" id="IPR036847">
    <property type="entry name" value="RimP_C_sf"/>
</dbReference>
<dbReference type="PANTHER" id="PTHR33867:SF1">
    <property type="entry name" value="RIBOSOME MATURATION FACTOR RIMP"/>
    <property type="match status" value="1"/>
</dbReference>
<dbReference type="Gene3D" id="3.30.300.70">
    <property type="entry name" value="RimP-like superfamily, N-terminal"/>
    <property type="match status" value="1"/>
</dbReference>
<feature type="domain" description="Ribosome maturation factor RimP C-terminal" evidence="4">
    <location>
        <begin position="86"/>
        <end position="158"/>
    </location>
</feature>
<keyword evidence="1" id="KW-0963">Cytoplasm</keyword>
<dbReference type="Pfam" id="PF02576">
    <property type="entry name" value="RimP_N"/>
    <property type="match status" value="1"/>
</dbReference>
<dbReference type="Proteomes" id="UP000323522">
    <property type="component" value="Chromosome"/>
</dbReference>
<dbReference type="PANTHER" id="PTHR33867">
    <property type="entry name" value="RIBOSOME MATURATION FACTOR RIMP"/>
    <property type="match status" value="1"/>
</dbReference>
<name>A0A5C1Q3D6_9BURK</name>
<dbReference type="SUPFAM" id="SSF74942">
    <property type="entry name" value="YhbC-like, C-terminal domain"/>
    <property type="match status" value="1"/>
</dbReference>
<evidence type="ECO:0000256" key="1">
    <source>
        <dbReference type="HAMAP-Rule" id="MF_01077"/>
    </source>
</evidence>
<dbReference type="InterPro" id="IPR035956">
    <property type="entry name" value="RimP_N_sf"/>
</dbReference>
<dbReference type="NCBIfam" id="NF000929">
    <property type="entry name" value="PRK00092.2-1"/>
    <property type="match status" value="1"/>
</dbReference>
<dbReference type="InterPro" id="IPR028989">
    <property type="entry name" value="RimP_N"/>
</dbReference>
<feature type="compositionally biased region" description="Low complexity" evidence="2">
    <location>
        <begin position="173"/>
        <end position="183"/>
    </location>
</feature>
<evidence type="ECO:0000259" key="4">
    <source>
        <dbReference type="Pfam" id="PF17384"/>
    </source>
</evidence>
<dbReference type="RefSeq" id="WP_149503316.1">
    <property type="nucleotide sequence ID" value="NZ_CP035708.1"/>
</dbReference>
<organism evidence="5 6">
    <name type="scientific">Sphaerotilus sulfidivorans</name>
    <dbReference type="NCBI Taxonomy" id="639200"/>
    <lineage>
        <taxon>Bacteria</taxon>
        <taxon>Pseudomonadati</taxon>
        <taxon>Pseudomonadota</taxon>
        <taxon>Betaproteobacteria</taxon>
        <taxon>Burkholderiales</taxon>
        <taxon>Sphaerotilaceae</taxon>
        <taxon>Sphaerotilus</taxon>
    </lineage>
</organism>
<evidence type="ECO:0000313" key="5">
    <source>
        <dbReference type="EMBL" id="QEN00592.1"/>
    </source>
</evidence>
<dbReference type="GO" id="GO:0005829">
    <property type="term" value="C:cytosol"/>
    <property type="evidence" value="ECO:0007669"/>
    <property type="project" value="TreeGrafter"/>
</dbReference>
<feature type="domain" description="Ribosome maturation factor RimP N-terminal" evidence="3">
    <location>
        <begin position="7"/>
        <end position="83"/>
    </location>
</feature>
<dbReference type="KEGG" id="snn:EWH46_07250"/>
<comment type="similarity">
    <text evidence="1">Belongs to the RimP family.</text>
</comment>
<evidence type="ECO:0000313" key="6">
    <source>
        <dbReference type="Proteomes" id="UP000323522"/>
    </source>
</evidence>
<comment type="function">
    <text evidence="1">Required for maturation of 30S ribosomal subunits.</text>
</comment>
<dbReference type="OrthoDB" id="9805006at2"/>
<accession>A0A5C1Q3D6</accession>
<protein>
    <recommendedName>
        <fullName evidence="1">Ribosome maturation factor RimP</fullName>
    </recommendedName>
</protein>
<gene>
    <name evidence="1 5" type="primary">rimP</name>
    <name evidence="5" type="ORF">EWH46_07250</name>
</gene>
<comment type="subcellular location">
    <subcellularLocation>
        <location evidence="1">Cytoplasm</location>
    </subcellularLocation>
</comment>
<dbReference type="GO" id="GO:0000028">
    <property type="term" value="P:ribosomal small subunit assembly"/>
    <property type="evidence" value="ECO:0007669"/>
    <property type="project" value="TreeGrafter"/>
</dbReference>
<reference evidence="5 6" key="1">
    <citation type="submission" date="2019-02" db="EMBL/GenBank/DDBJ databases">
        <title>Complete Genome Sequence and Methylome Analysis of Sphaerotilus natans subsp. sulfidivorans D-507.</title>
        <authorList>
            <person name="Fomenkov A."/>
            <person name="Gridneva E."/>
            <person name="Smolyakov D."/>
            <person name="Dubinina G."/>
            <person name="Vincze T."/>
            <person name="Grabovich M."/>
            <person name="Roberts R.J."/>
        </authorList>
    </citation>
    <scope>NUCLEOTIDE SEQUENCE [LARGE SCALE GENOMIC DNA]</scope>
    <source>
        <strain evidence="5 6">D-507</strain>
    </source>
</reference>
<dbReference type="EMBL" id="CP035708">
    <property type="protein sequence ID" value="QEN00592.1"/>
    <property type="molecule type" value="Genomic_DNA"/>
</dbReference>
<dbReference type="GO" id="GO:0006412">
    <property type="term" value="P:translation"/>
    <property type="evidence" value="ECO:0007669"/>
    <property type="project" value="TreeGrafter"/>
</dbReference>
<evidence type="ECO:0000259" key="3">
    <source>
        <dbReference type="Pfam" id="PF02576"/>
    </source>
</evidence>
<dbReference type="SUPFAM" id="SSF75420">
    <property type="entry name" value="YhbC-like, N-terminal domain"/>
    <property type="match status" value="1"/>
</dbReference>
<dbReference type="HAMAP" id="MF_01077">
    <property type="entry name" value="RimP"/>
    <property type="match status" value="1"/>
</dbReference>
<dbReference type="InterPro" id="IPR028998">
    <property type="entry name" value="RimP_C"/>
</dbReference>
<dbReference type="CDD" id="cd01734">
    <property type="entry name" value="YlxS_C"/>
    <property type="match status" value="1"/>
</dbReference>
<dbReference type="Pfam" id="PF17384">
    <property type="entry name" value="DUF150_C"/>
    <property type="match status" value="1"/>
</dbReference>
<proteinExistence type="inferred from homology"/>
<sequence length="189" mass="21054">MNWQQAVERTVTGMGYELVECERGLRGLLSVSIDRVPGTVYPTGPADFVLVEDCEQVTRQLQRVLEVEGCDYARLEVSSPGLDRPLRRMADYVRFEGAEIDVTLRQVFQGRKKYRGILRLAGKGPDASLELIFRDGKDKDEQVLGFTLDEVREARLVPVVDFKGRGRKDKDAGAAAGEAAEQEPGGHEE</sequence>
<keyword evidence="1" id="KW-0690">Ribosome biogenesis</keyword>
<dbReference type="AlphaFoldDB" id="A0A5C1Q3D6"/>